<dbReference type="Gene3D" id="3.90.1310.10">
    <property type="entry name" value="Penicillin-binding protein 2a (Domain 2)"/>
    <property type="match status" value="1"/>
</dbReference>
<keyword evidence="3" id="KW-0812">Transmembrane</keyword>
<dbReference type="InterPro" id="IPR005311">
    <property type="entry name" value="PBP_dimer"/>
</dbReference>
<dbReference type="PANTHER" id="PTHR30627:SF1">
    <property type="entry name" value="PEPTIDOGLYCAN D,D-TRANSPEPTIDASE FTSI"/>
    <property type="match status" value="1"/>
</dbReference>
<name>A0A2G9ZK25_9BACT</name>
<dbReference type="InterPro" id="IPR012338">
    <property type="entry name" value="Beta-lactam/transpept-like"/>
</dbReference>
<dbReference type="PANTHER" id="PTHR30627">
    <property type="entry name" value="PEPTIDOGLYCAN D,D-TRANSPEPTIDASE"/>
    <property type="match status" value="1"/>
</dbReference>
<dbReference type="Pfam" id="PF03717">
    <property type="entry name" value="PBP_dimer"/>
    <property type="match status" value="1"/>
</dbReference>
<keyword evidence="2 3" id="KW-0472">Membrane</keyword>
<dbReference type="Gene3D" id="3.30.450.330">
    <property type="match status" value="1"/>
</dbReference>
<dbReference type="SUPFAM" id="SSF56601">
    <property type="entry name" value="beta-lactamase/transpeptidase-like"/>
    <property type="match status" value="1"/>
</dbReference>
<feature type="domain" description="Penicillin-binding protein transpeptidase" evidence="4">
    <location>
        <begin position="309"/>
        <end position="622"/>
    </location>
</feature>
<reference evidence="6 7" key="1">
    <citation type="submission" date="2017-09" db="EMBL/GenBank/DDBJ databases">
        <title>Depth-based differentiation of microbial function through sediment-hosted aquifers and enrichment of novel symbionts in the deep terrestrial subsurface.</title>
        <authorList>
            <person name="Probst A.J."/>
            <person name="Ladd B."/>
            <person name="Jarett J.K."/>
            <person name="Geller-Mcgrath D.E."/>
            <person name="Sieber C.M."/>
            <person name="Emerson J.B."/>
            <person name="Anantharaman K."/>
            <person name="Thomas B.C."/>
            <person name="Malmstrom R."/>
            <person name="Stieglmeier M."/>
            <person name="Klingl A."/>
            <person name="Woyke T."/>
            <person name="Ryan C.M."/>
            <person name="Banfield J.F."/>
        </authorList>
    </citation>
    <scope>NUCLEOTIDE SEQUENCE [LARGE SCALE GENOMIC DNA]</scope>
    <source>
        <strain evidence="6">CG23_combo_of_CG06-09_8_20_14_all_49_15</strain>
    </source>
</reference>
<proteinExistence type="predicted"/>
<dbReference type="InterPro" id="IPR001460">
    <property type="entry name" value="PCN-bd_Tpept"/>
</dbReference>
<dbReference type="SUPFAM" id="SSF56519">
    <property type="entry name" value="Penicillin binding protein dimerisation domain"/>
    <property type="match status" value="1"/>
</dbReference>
<evidence type="ECO:0000313" key="6">
    <source>
        <dbReference type="EMBL" id="PIP33533.1"/>
    </source>
</evidence>
<feature type="transmembrane region" description="Helical" evidence="3">
    <location>
        <begin position="20"/>
        <end position="37"/>
    </location>
</feature>
<organism evidence="6 7">
    <name type="scientific">Candidatus Falkowbacteria bacterium CG23_combo_of_CG06-09_8_20_14_all_49_15</name>
    <dbReference type="NCBI Taxonomy" id="1974572"/>
    <lineage>
        <taxon>Bacteria</taxon>
        <taxon>Candidatus Falkowiibacteriota</taxon>
    </lineage>
</organism>
<dbReference type="GO" id="GO:0008658">
    <property type="term" value="F:penicillin binding"/>
    <property type="evidence" value="ECO:0007669"/>
    <property type="project" value="InterPro"/>
</dbReference>
<evidence type="ECO:0000256" key="2">
    <source>
        <dbReference type="ARBA" id="ARBA00023136"/>
    </source>
</evidence>
<feature type="domain" description="Penicillin-binding protein dimerisation" evidence="5">
    <location>
        <begin position="87"/>
        <end position="264"/>
    </location>
</feature>
<keyword evidence="3" id="KW-1133">Transmembrane helix</keyword>
<evidence type="ECO:0000256" key="1">
    <source>
        <dbReference type="ARBA" id="ARBA00004370"/>
    </source>
</evidence>
<accession>A0A2G9ZK25</accession>
<dbReference type="EMBL" id="PCSD01000094">
    <property type="protein sequence ID" value="PIP33533.1"/>
    <property type="molecule type" value="Genomic_DNA"/>
</dbReference>
<evidence type="ECO:0000259" key="4">
    <source>
        <dbReference type="Pfam" id="PF00905"/>
    </source>
</evidence>
<comment type="subcellular location">
    <subcellularLocation>
        <location evidence="1">Membrane</location>
    </subcellularLocation>
</comment>
<evidence type="ECO:0000259" key="5">
    <source>
        <dbReference type="Pfam" id="PF03717"/>
    </source>
</evidence>
<sequence length="636" mass="70889">MSYGEKKPRRETDKNNRLNLLLTIIFLIVLMSLYRLFNLQILKYGHYAGLASAQHQVERRLEPRRGRIMIKEKKDQIDVYYPAAVNKKFALLYADPRLVDEPDAAAEKLYEFFDAAKEQEKIFSNLRQDPYFAGSGTSSASLLPADQELFQIKYELEAKKAKDAKIAYYLEKLDKPDDPFEPLQSKVEEEKVKEFMTYGLAGLDYYLEDFRFYPEKEIGGHLFGFVSAQSDPPLGQYGLEGFFNDELSGRFGNLKAEKDAFGQINIASHRELHQAVDGSDLYLTLERPIQFFACRQIKAAVEKYQAKSGSIIVMQPQSGAILAMCSAPDYDPNDYAAVADIYAYNNPVIFDQWEPGSIMKPLTMAAALDLNAVKPESTYLDKGYIMVKGWPKPIKNSDFDTHGAHGLSTMSNVLEFSLNTGAVYSMEQIGAEKFSEYVKAFGFGEKTGVELETEAMGDIGNLKRKTIRPVEAATATFGQGLTVTALQMVTAFSAVANGGILMKPYLVEKIVRADNSEQITSPRQVRRVVSERTATILSGMMVNVMEKGHAKNARVEGYYLAGKTGTAQIAHQDKGGYGEETTQSFIGFGPVADPVFIALVKLDSPQNTEFAVSSAAPTFSKLAAFILDYYQIPKEQ</sequence>
<dbReference type="GO" id="GO:0071555">
    <property type="term" value="P:cell wall organization"/>
    <property type="evidence" value="ECO:0007669"/>
    <property type="project" value="TreeGrafter"/>
</dbReference>
<dbReference type="Pfam" id="PF00905">
    <property type="entry name" value="Transpeptidase"/>
    <property type="match status" value="1"/>
</dbReference>
<evidence type="ECO:0000256" key="3">
    <source>
        <dbReference type="SAM" id="Phobius"/>
    </source>
</evidence>
<protein>
    <submittedName>
        <fullName evidence="6">Uncharacterized protein</fullName>
    </submittedName>
</protein>
<dbReference type="Gene3D" id="3.40.710.10">
    <property type="entry name" value="DD-peptidase/beta-lactamase superfamily"/>
    <property type="match status" value="1"/>
</dbReference>
<dbReference type="InterPro" id="IPR050515">
    <property type="entry name" value="Beta-lactam/transpept"/>
</dbReference>
<dbReference type="AlphaFoldDB" id="A0A2G9ZK25"/>
<dbReference type="Proteomes" id="UP000230729">
    <property type="component" value="Unassembled WGS sequence"/>
</dbReference>
<comment type="caution">
    <text evidence="6">The sequence shown here is derived from an EMBL/GenBank/DDBJ whole genome shotgun (WGS) entry which is preliminary data.</text>
</comment>
<gene>
    <name evidence="6" type="ORF">COX22_03920</name>
</gene>
<evidence type="ECO:0000313" key="7">
    <source>
        <dbReference type="Proteomes" id="UP000230729"/>
    </source>
</evidence>
<dbReference type="InterPro" id="IPR036138">
    <property type="entry name" value="PBP_dimer_sf"/>
</dbReference>
<dbReference type="GO" id="GO:0005886">
    <property type="term" value="C:plasma membrane"/>
    <property type="evidence" value="ECO:0007669"/>
    <property type="project" value="TreeGrafter"/>
</dbReference>